<dbReference type="CDD" id="cd16329">
    <property type="entry name" value="LolA_like"/>
    <property type="match status" value="1"/>
</dbReference>
<proteinExistence type="predicted"/>
<evidence type="ECO:0000313" key="3">
    <source>
        <dbReference type="Proteomes" id="UP000176992"/>
    </source>
</evidence>
<dbReference type="Pfam" id="PF17131">
    <property type="entry name" value="LolA_like"/>
    <property type="match status" value="1"/>
</dbReference>
<dbReference type="EMBL" id="MFIV01000123">
    <property type="protein sequence ID" value="OGF98347.1"/>
    <property type="molecule type" value="Genomic_DNA"/>
</dbReference>
<feature type="domain" description="Uncharacterized protein TP-0789" evidence="1">
    <location>
        <begin position="75"/>
        <end position="264"/>
    </location>
</feature>
<dbReference type="AlphaFoldDB" id="A0A1F5YDT5"/>
<name>A0A1F5YDT5_9BACT</name>
<evidence type="ECO:0000313" key="2">
    <source>
        <dbReference type="EMBL" id="OGF98347.1"/>
    </source>
</evidence>
<sequence length="271" mass="31252">MLILLLAAGGADAQESPEKNAALSAARIIENSLLAFYYQGDDMKARVTMELIDKQGGKRTREMSMLRRDDPEGDKQKYFIYFHEPGDVRQMTFMVWKNPVKEDDRWIFIPAVDLVRRIAADDKRSSFVGSDFTYEDVSGRDVASDTHTLLRKENLGDTNCYVVQSLPAETVDYTKRISWIDMKSFLPLKEEYYDAQNELFRVFTAVRIEEIAVGEGGQRKVFPTVTKRTMNNERTGHRTEVVFQSVSYNLGLSDEDFSERNMRRPPSSWIR</sequence>
<comment type="caution">
    <text evidence="2">The sequence shown here is derived from an EMBL/GenBank/DDBJ whole genome shotgun (WGS) entry which is preliminary data.</text>
</comment>
<gene>
    <name evidence="2" type="ORF">A2Z86_00365</name>
</gene>
<protein>
    <recommendedName>
        <fullName evidence="1">Uncharacterized protein TP-0789 domain-containing protein</fullName>
    </recommendedName>
</protein>
<dbReference type="InterPro" id="IPR033399">
    <property type="entry name" value="TP_0789-like"/>
</dbReference>
<dbReference type="Proteomes" id="UP000176992">
    <property type="component" value="Unassembled WGS sequence"/>
</dbReference>
<evidence type="ECO:0000259" key="1">
    <source>
        <dbReference type="Pfam" id="PF17131"/>
    </source>
</evidence>
<organism evidence="2 3">
    <name type="scientific">Candidatus Glassbacteria bacterium GWA2_58_10</name>
    <dbReference type="NCBI Taxonomy" id="1817865"/>
    <lineage>
        <taxon>Bacteria</taxon>
        <taxon>Candidatus Glassiibacteriota</taxon>
    </lineage>
</organism>
<reference evidence="2 3" key="1">
    <citation type="journal article" date="2016" name="Nat. Commun.">
        <title>Thousands of microbial genomes shed light on interconnected biogeochemical processes in an aquifer system.</title>
        <authorList>
            <person name="Anantharaman K."/>
            <person name="Brown C.T."/>
            <person name="Hug L.A."/>
            <person name="Sharon I."/>
            <person name="Castelle C.J."/>
            <person name="Probst A.J."/>
            <person name="Thomas B.C."/>
            <person name="Singh A."/>
            <person name="Wilkins M.J."/>
            <person name="Karaoz U."/>
            <person name="Brodie E.L."/>
            <person name="Williams K.H."/>
            <person name="Hubbard S.S."/>
            <person name="Banfield J.F."/>
        </authorList>
    </citation>
    <scope>NUCLEOTIDE SEQUENCE [LARGE SCALE GENOMIC DNA]</scope>
</reference>
<accession>A0A1F5YDT5</accession>
<dbReference type="Gene3D" id="2.50.20.10">
    <property type="entry name" value="Lipoprotein localisation LolA/LolB/LppX"/>
    <property type="match status" value="1"/>
</dbReference>